<dbReference type="Pfam" id="PF02622">
    <property type="entry name" value="DUF179"/>
    <property type="match status" value="1"/>
</dbReference>
<dbReference type="PANTHER" id="PTHR30327:SF1">
    <property type="entry name" value="UPF0301 PROTEIN YQGE"/>
    <property type="match status" value="1"/>
</dbReference>
<evidence type="ECO:0000313" key="1">
    <source>
        <dbReference type="EMBL" id="SVB86564.1"/>
    </source>
</evidence>
<dbReference type="NCBIfam" id="NF001268">
    <property type="entry name" value="PRK00228.1-4"/>
    <property type="match status" value="1"/>
</dbReference>
<dbReference type="PANTHER" id="PTHR30327">
    <property type="entry name" value="UNCHARACTERIZED PROTEIN YQGE"/>
    <property type="match status" value="1"/>
</dbReference>
<dbReference type="InterPro" id="IPR003774">
    <property type="entry name" value="AlgH-like"/>
</dbReference>
<proteinExistence type="inferred from homology"/>
<dbReference type="Gene3D" id="3.40.1740.10">
    <property type="entry name" value="VC0467-like"/>
    <property type="match status" value="1"/>
</dbReference>
<gene>
    <name evidence="1" type="ORF">METZ01_LOCUS239418</name>
</gene>
<organism evidence="1">
    <name type="scientific">marine metagenome</name>
    <dbReference type="NCBI Taxonomy" id="408172"/>
    <lineage>
        <taxon>unclassified sequences</taxon>
        <taxon>metagenomes</taxon>
        <taxon>ecological metagenomes</taxon>
    </lineage>
</organism>
<dbReference type="EMBL" id="UINC01061220">
    <property type="protein sequence ID" value="SVB86564.1"/>
    <property type="molecule type" value="Genomic_DNA"/>
</dbReference>
<name>A0A382HGV5_9ZZZZ</name>
<dbReference type="AlphaFoldDB" id="A0A382HGV5"/>
<protein>
    <submittedName>
        <fullName evidence="1">Uncharacterized protein</fullName>
    </submittedName>
</protein>
<dbReference type="GO" id="GO:0005829">
    <property type="term" value="C:cytosol"/>
    <property type="evidence" value="ECO:0007669"/>
    <property type="project" value="TreeGrafter"/>
</dbReference>
<dbReference type="SUPFAM" id="SSF143456">
    <property type="entry name" value="VC0467-like"/>
    <property type="match status" value="1"/>
</dbReference>
<dbReference type="HAMAP" id="MF_00758">
    <property type="entry name" value="UPF0301"/>
    <property type="match status" value="1"/>
</dbReference>
<accession>A0A382HGV5</accession>
<reference evidence="1" key="1">
    <citation type="submission" date="2018-05" db="EMBL/GenBank/DDBJ databases">
        <authorList>
            <person name="Lanie J.A."/>
            <person name="Ng W.-L."/>
            <person name="Kazmierczak K.M."/>
            <person name="Andrzejewski T.M."/>
            <person name="Davidsen T.M."/>
            <person name="Wayne K.J."/>
            <person name="Tettelin H."/>
            <person name="Glass J.I."/>
            <person name="Rusch D."/>
            <person name="Podicherti R."/>
            <person name="Tsui H.-C.T."/>
            <person name="Winkler M.E."/>
        </authorList>
    </citation>
    <scope>NUCLEOTIDE SEQUENCE</scope>
</reference>
<sequence length="188" mass="20020">VNQHEGYLSGQLLIAMPGMSDVRFSRSVIYLCSHNENGAMGLIVNQIMEAVNFADVLATMCIEAGHIEGERQVHFGGPVEIERGFVLHSADYDCDETMQIKGSVSLTATVDILRLVASGAGPKNSLLALGYAGWGPGQLDAEIQENGWMFGTAETDILFGENNSDKWVLAASRAGIDVTVLSSEGGNA</sequence>
<feature type="non-terminal residue" evidence="1">
    <location>
        <position position="1"/>
    </location>
</feature>